<accession>A0A2H6KG41</accession>
<keyword evidence="3" id="KW-1185">Reference proteome</keyword>
<dbReference type="AlphaFoldDB" id="A0A2H6KG41"/>
<reference evidence="2 3" key="1">
    <citation type="journal article" date="2017" name="BMC Genomics">
        <title>Whole-genome assembly of Babesia ovata and comparative genomics between closely related pathogens.</title>
        <authorList>
            <person name="Yamagishi J."/>
            <person name="Asada M."/>
            <person name="Hakimi H."/>
            <person name="Tanaka T.Q."/>
            <person name="Sugimoto C."/>
            <person name="Kawazu S."/>
        </authorList>
    </citation>
    <scope>NUCLEOTIDE SEQUENCE [LARGE SCALE GENOMIC DNA]</scope>
    <source>
        <strain evidence="2 3">Miyake</strain>
    </source>
</reference>
<dbReference type="GeneID" id="39875699"/>
<dbReference type="Proteomes" id="UP000236319">
    <property type="component" value="Unassembled WGS sequence"/>
</dbReference>
<keyword evidence="1" id="KW-1133">Transmembrane helix</keyword>
<feature type="transmembrane region" description="Helical" evidence="1">
    <location>
        <begin position="48"/>
        <end position="67"/>
    </location>
</feature>
<gene>
    <name evidence="2" type="ORF">BOVATA_034220</name>
</gene>
<sequence>MREGRLSGRARPRAHDSRGLQHGSYTIKMDAFNLGHEHPVDQQPDVRAFARVCVLFFMSLAVIVYHFSLDLPDSTPAIEVRQTPAVKFNDMSVTSLKIYVHPALTLPRTSFQLAGMADKINVEPSRILGIEKQTTLRWERDAENALNLSPSNTLYGLTSIYTHMEKEGEMFTGILRMPLSVCRHSYYSWTCQNSEKHAAYDSSYCVVVLQSDSLQTILDTARDAAQTEQIELKEPYVKGTFCGNPMLQRIAAGPDSVYLLNSKKESQEPERDYLLCRFNIEHGELSQCIDVGTKKYSLGMALALMYSPMVDTVATVQYQDTDTLKLVTFDGQQLNTKAILKQLPSASG</sequence>
<name>A0A2H6KG41_9APIC</name>
<organism evidence="2 3">
    <name type="scientific">Babesia ovata</name>
    <dbReference type="NCBI Taxonomy" id="189622"/>
    <lineage>
        <taxon>Eukaryota</taxon>
        <taxon>Sar</taxon>
        <taxon>Alveolata</taxon>
        <taxon>Apicomplexa</taxon>
        <taxon>Aconoidasida</taxon>
        <taxon>Piroplasmida</taxon>
        <taxon>Babesiidae</taxon>
        <taxon>Babesia</taxon>
    </lineage>
</organism>
<dbReference type="VEuPathDB" id="PiroplasmaDB:BOVATA_034220"/>
<dbReference type="RefSeq" id="XP_028868172.1">
    <property type="nucleotide sequence ID" value="XM_029012339.1"/>
</dbReference>
<evidence type="ECO:0000313" key="3">
    <source>
        <dbReference type="Proteomes" id="UP000236319"/>
    </source>
</evidence>
<evidence type="ECO:0000313" key="2">
    <source>
        <dbReference type="EMBL" id="GBE61929.1"/>
    </source>
</evidence>
<comment type="caution">
    <text evidence="2">The sequence shown here is derived from an EMBL/GenBank/DDBJ whole genome shotgun (WGS) entry which is preliminary data.</text>
</comment>
<evidence type="ECO:0000256" key="1">
    <source>
        <dbReference type="SAM" id="Phobius"/>
    </source>
</evidence>
<proteinExistence type="predicted"/>
<dbReference type="EMBL" id="BDSA01000003">
    <property type="protein sequence ID" value="GBE61929.1"/>
    <property type="molecule type" value="Genomic_DNA"/>
</dbReference>
<keyword evidence="1" id="KW-0472">Membrane</keyword>
<protein>
    <submittedName>
        <fullName evidence="2">Uncharacterized protein</fullName>
    </submittedName>
</protein>
<dbReference type="OrthoDB" id="365328at2759"/>
<keyword evidence="1" id="KW-0812">Transmembrane</keyword>